<protein>
    <submittedName>
        <fullName evidence="1">Unnamed protein product</fullName>
    </submittedName>
</protein>
<reference evidence="1" key="1">
    <citation type="submission" date="2023-04" db="EMBL/GenBank/DDBJ databases">
        <title>Ambrosiozyma monospora NBRC 10751.</title>
        <authorList>
            <person name="Ichikawa N."/>
            <person name="Sato H."/>
            <person name="Tonouchi N."/>
        </authorList>
    </citation>
    <scope>NUCLEOTIDE SEQUENCE</scope>
    <source>
        <strain evidence="1">NBRC 10751</strain>
    </source>
</reference>
<gene>
    <name evidence="1" type="ORF">Amon02_000145300</name>
</gene>
<comment type="caution">
    <text evidence="1">The sequence shown here is derived from an EMBL/GenBank/DDBJ whole genome shotgun (WGS) entry which is preliminary data.</text>
</comment>
<dbReference type="Proteomes" id="UP001165064">
    <property type="component" value="Unassembled WGS sequence"/>
</dbReference>
<keyword evidence="2" id="KW-1185">Reference proteome</keyword>
<evidence type="ECO:0000313" key="2">
    <source>
        <dbReference type="Proteomes" id="UP001165064"/>
    </source>
</evidence>
<evidence type="ECO:0000313" key="1">
    <source>
        <dbReference type="EMBL" id="GME73562.1"/>
    </source>
</evidence>
<sequence>MCTANMPSKNSVNKPKDNLNRQRKSKSLGRKKVLRGSITKTRSTSTEPSAASTSSAVALYTGAVQPTGPVTSNTLSKKRAKKIERNKKYAKARKFNSDQLLVDLQAKEEMDIDDDNEEDLKEVKKKSETFVREALWTVIEDVAAGSFQIDVSGEGTTLGGPVF</sequence>
<proteinExistence type="predicted"/>
<organism evidence="1 2">
    <name type="scientific">Ambrosiozyma monospora</name>
    <name type="common">Yeast</name>
    <name type="synonym">Endomycopsis monosporus</name>
    <dbReference type="NCBI Taxonomy" id="43982"/>
    <lineage>
        <taxon>Eukaryota</taxon>
        <taxon>Fungi</taxon>
        <taxon>Dikarya</taxon>
        <taxon>Ascomycota</taxon>
        <taxon>Saccharomycotina</taxon>
        <taxon>Pichiomycetes</taxon>
        <taxon>Pichiales</taxon>
        <taxon>Pichiaceae</taxon>
        <taxon>Ambrosiozyma</taxon>
    </lineage>
</organism>
<name>A0ACB5SWC0_AMBMO</name>
<dbReference type="EMBL" id="BSXS01000701">
    <property type="protein sequence ID" value="GME73562.1"/>
    <property type="molecule type" value="Genomic_DNA"/>
</dbReference>
<accession>A0ACB5SWC0</accession>